<keyword evidence="2" id="KW-1185">Reference proteome</keyword>
<reference evidence="1 2" key="1">
    <citation type="submission" date="2016-11" db="EMBL/GenBank/DDBJ databases">
        <authorList>
            <person name="Jaros S."/>
            <person name="Januszkiewicz K."/>
            <person name="Wedrychowicz H."/>
        </authorList>
    </citation>
    <scope>NUCLEOTIDE SEQUENCE [LARGE SCALE GENOMIC DNA]</scope>
    <source>
        <strain evidence="1 2">DSM 15929</strain>
    </source>
</reference>
<dbReference type="PANTHER" id="PTHR41260">
    <property type="entry name" value="PROTEIN ECSC"/>
    <property type="match status" value="1"/>
</dbReference>
<dbReference type="RefSeq" id="WP_073279454.1">
    <property type="nucleotide sequence ID" value="NZ_FRAC01000030.1"/>
</dbReference>
<dbReference type="InterPro" id="IPR024787">
    <property type="entry name" value="EcsC"/>
</dbReference>
<evidence type="ECO:0000313" key="2">
    <source>
        <dbReference type="Proteomes" id="UP000184386"/>
    </source>
</evidence>
<dbReference type="EMBL" id="FRAC01000030">
    <property type="protein sequence ID" value="SHL34427.1"/>
    <property type="molecule type" value="Genomic_DNA"/>
</dbReference>
<dbReference type="AlphaFoldDB" id="A0A1M6ZVA7"/>
<gene>
    <name evidence="1" type="ORF">SAMN02745136_04679</name>
</gene>
<accession>A0A1M6ZVA7</accession>
<protein>
    <submittedName>
        <fullName evidence="1">EcsC protein family protein</fullName>
    </submittedName>
</protein>
<dbReference type="Proteomes" id="UP000184386">
    <property type="component" value="Unassembled WGS sequence"/>
</dbReference>
<dbReference type="STRING" id="1121322.SAMN02745136_04679"/>
<name>A0A1M6ZVA7_9FIRM</name>
<sequence length="265" mass="30161">MKKLLEEQIKEVEKKEEHFLQAKDDSYFKTKINPLLEKVRDKIPDNLKETLDKAFFKAFELIYDKGIDVIEKTYNKDRLRVDYDINNHAVNRKLTKKHLKELDKPSLSSSRFNSTFSAVEGGILGILGIGLPDIPVFLALIIKSVNEISISYGFPYDTEKEKAYICLLIQAALLQGKKQEELNLRVDQLAGQIDSGALPSVDVKKEMKAASSCFSEVLLTAKFIQGTPLIGVVGGIVNHSYINRITAYSRLKYKKRYLQKRMKEA</sequence>
<dbReference type="OrthoDB" id="1852051at2"/>
<dbReference type="PANTHER" id="PTHR41260:SF1">
    <property type="entry name" value="PROTEIN ECSC"/>
    <property type="match status" value="1"/>
</dbReference>
<evidence type="ECO:0000313" key="1">
    <source>
        <dbReference type="EMBL" id="SHL34427.1"/>
    </source>
</evidence>
<dbReference type="Pfam" id="PF12787">
    <property type="entry name" value="EcsC"/>
    <property type="match status" value="1"/>
</dbReference>
<proteinExistence type="predicted"/>
<organism evidence="1 2">
    <name type="scientific">Anaerocolumna jejuensis DSM 15929</name>
    <dbReference type="NCBI Taxonomy" id="1121322"/>
    <lineage>
        <taxon>Bacteria</taxon>
        <taxon>Bacillati</taxon>
        <taxon>Bacillota</taxon>
        <taxon>Clostridia</taxon>
        <taxon>Lachnospirales</taxon>
        <taxon>Lachnospiraceae</taxon>
        <taxon>Anaerocolumna</taxon>
    </lineage>
</organism>